<dbReference type="GO" id="GO:0008380">
    <property type="term" value="P:RNA splicing"/>
    <property type="evidence" value="ECO:0007669"/>
    <property type="project" value="UniProtKB-KW"/>
</dbReference>
<dbReference type="InterPro" id="IPR019775">
    <property type="entry name" value="WD40_repeat_CS"/>
</dbReference>
<evidence type="ECO:0000256" key="2">
    <source>
        <dbReference type="ARBA" id="ARBA00022664"/>
    </source>
</evidence>
<feature type="repeat" description="WD" evidence="5">
    <location>
        <begin position="165"/>
        <end position="199"/>
    </location>
</feature>
<name>D2VRI6_NAEGR</name>
<dbReference type="VEuPathDB" id="AmoebaDB:NAEGRDRAFT_60826"/>
<dbReference type="InterPro" id="IPR001680">
    <property type="entry name" value="WD40_rpt"/>
</dbReference>
<evidence type="ECO:0000313" key="6">
    <source>
        <dbReference type="EMBL" id="EFC40609.1"/>
    </source>
</evidence>
<dbReference type="Pfam" id="PF00400">
    <property type="entry name" value="WD40"/>
    <property type="match status" value="6"/>
</dbReference>
<dbReference type="PANTHER" id="PTHR44006">
    <property type="entry name" value="U5 SMALL NUCLEAR RIBONUCLEOPROTEIN 40 KDA PROTEIN"/>
    <property type="match status" value="1"/>
</dbReference>
<accession>D2VRI6</accession>
<sequence length="332" mass="37057">MELPPRSSSLSAPILKLDGHKSEVFTCKFSNSGNFLATGSADKSVLLWDVFGESAKSEDDDLSSTTVNYGSLLGHKNAVLDLDWFTSEDRICTASADNTVILWDIIKCLKVRQFKQHSSIVNSCSTSKYSKQSDLFVSAGDDRAINIYDQRERKCIKTIKSKYPVFSACFSENNDRLFTCGIDSVITTWDLKTDKFIYNLGSGHTDSITDIKLSPDGNFLLSNSMDGTCRVWDCRHYAESANRCVKLFNGAKHSMDKNLVRVAWYKDSSLISTGAENDVMIWNTTTRKIEYQLPGHHGSVNCVHFHPQQPIIASASSDKTVYLGEIDSKSIY</sequence>
<reference evidence="6 7" key="1">
    <citation type="journal article" date="2010" name="Cell">
        <title>The genome of Naegleria gruberi illuminates early eukaryotic versatility.</title>
        <authorList>
            <person name="Fritz-Laylin L.K."/>
            <person name="Prochnik S.E."/>
            <person name="Ginger M.L."/>
            <person name="Dacks J.B."/>
            <person name="Carpenter M.L."/>
            <person name="Field M.C."/>
            <person name="Kuo A."/>
            <person name="Paredez A."/>
            <person name="Chapman J."/>
            <person name="Pham J."/>
            <person name="Shu S."/>
            <person name="Neupane R."/>
            <person name="Cipriano M."/>
            <person name="Mancuso J."/>
            <person name="Tu H."/>
            <person name="Salamov A."/>
            <person name="Lindquist E."/>
            <person name="Shapiro H."/>
            <person name="Lucas S."/>
            <person name="Grigoriev I.V."/>
            <person name="Cande W.Z."/>
            <person name="Fulton C."/>
            <person name="Rokhsar D.S."/>
            <person name="Dawson S.C."/>
        </authorList>
    </citation>
    <scope>NUCLEOTIDE SEQUENCE [LARGE SCALE GENOMIC DNA]</scope>
    <source>
        <strain evidence="6 7">NEG-M</strain>
    </source>
</reference>
<keyword evidence="1 5" id="KW-0853">WD repeat</keyword>
<dbReference type="PROSITE" id="PS50294">
    <property type="entry name" value="WD_REPEATS_REGION"/>
    <property type="match status" value="4"/>
</dbReference>
<dbReference type="GO" id="GO:0006397">
    <property type="term" value="P:mRNA processing"/>
    <property type="evidence" value="ECO:0007669"/>
    <property type="project" value="UniProtKB-KW"/>
</dbReference>
<dbReference type="AlphaFoldDB" id="D2VRI6"/>
<dbReference type="InterPro" id="IPR052234">
    <property type="entry name" value="U5_snRNP_Component"/>
</dbReference>
<dbReference type="STRING" id="5762.D2VRI6"/>
<dbReference type="InterPro" id="IPR020472">
    <property type="entry name" value="WD40_PAC1"/>
</dbReference>
<feature type="repeat" description="WD" evidence="5">
    <location>
        <begin position="17"/>
        <end position="50"/>
    </location>
</feature>
<dbReference type="CDD" id="cd00200">
    <property type="entry name" value="WD40"/>
    <property type="match status" value="1"/>
</dbReference>
<dbReference type="InterPro" id="IPR036322">
    <property type="entry name" value="WD40_repeat_dom_sf"/>
</dbReference>
<feature type="repeat" description="WD" evidence="5">
    <location>
        <begin position="72"/>
        <end position="105"/>
    </location>
</feature>
<dbReference type="InParanoid" id="D2VRI6"/>
<feature type="repeat" description="WD" evidence="5">
    <location>
        <begin position="293"/>
        <end position="332"/>
    </location>
</feature>
<keyword evidence="4" id="KW-0508">mRNA splicing</keyword>
<dbReference type="SMART" id="SM00320">
    <property type="entry name" value="WD40"/>
    <property type="match status" value="7"/>
</dbReference>
<keyword evidence="3" id="KW-0677">Repeat</keyword>
<keyword evidence="2" id="KW-0507">mRNA processing</keyword>
<dbReference type="Gene3D" id="2.130.10.10">
    <property type="entry name" value="YVTN repeat-like/Quinoprotein amine dehydrogenase"/>
    <property type="match status" value="1"/>
</dbReference>
<dbReference type="OrthoDB" id="1068471at2759"/>
<dbReference type="PANTHER" id="PTHR44006:SF1">
    <property type="entry name" value="U5 SMALL NUCLEAR RIBONUCLEOPROTEIN 40 KDA PROTEIN"/>
    <property type="match status" value="1"/>
</dbReference>
<dbReference type="KEGG" id="ngr:NAEGRDRAFT_60826"/>
<dbReference type="PROSITE" id="PS50082">
    <property type="entry name" value="WD_REPEATS_2"/>
    <property type="match status" value="5"/>
</dbReference>
<dbReference type="GO" id="GO:0003723">
    <property type="term" value="F:RNA binding"/>
    <property type="evidence" value="ECO:0007669"/>
    <property type="project" value="TreeGrafter"/>
</dbReference>
<organism evidence="7">
    <name type="scientific">Naegleria gruberi</name>
    <name type="common">Amoeba</name>
    <dbReference type="NCBI Taxonomy" id="5762"/>
    <lineage>
        <taxon>Eukaryota</taxon>
        <taxon>Discoba</taxon>
        <taxon>Heterolobosea</taxon>
        <taxon>Tetramitia</taxon>
        <taxon>Eutetramitia</taxon>
        <taxon>Vahlkampfiidae</taxon>
        <taxon>Naegleria</taxon>
    </lineage>
</organism>
<protein>
    <submittedName>
        <fullName evidence="6">Predicted protein</fullName>
    </submittedName>
</protein>
<dbReference type="GeneID" id="8854953"/>
<dbReference type="OMA" id="ILYMLPG"/>
<dbReference type="SUPFAM" id="SSF50978">
    <property type="entry name" value="WD40 repeat-like"/>
    <property type="match status" value="1"/>
</dbReference>
<dbReference type="eggNOG" id="KOG0265">
    <property type="taxonomic scope" value="Eukaryota"/>
</dbReference>
<dbReference type="FunCoup" id="D2VRI6">
    <property type="interactions" value="816"/>
</dbReference>
<dbReference type="EMBL" id="GG738891">
    <property type="protein sequence ID" value="EFC40609.1"/>
    <property type="molecule type" value="Genomic_DNA"/>
</dbReference>
<evidence type="ECO:0000256" key="1">
    <source>
        <dbReference type="ARBA" id="ARBA00022574"/>
    </source>
</evidence>
<feature type="repeat" description="WD" evidence="5">
    <location>
        <begin position="201"/>
        <end position="233"/>
    </location>
</feature>
<evidence type="ECO:0000313" key="7">
    <source>
        <dbReference type="Proteomes" id="UP000006671"/>
    </source>
</evidence>
<dbReference type="GO" id="GO:0071013">
    <property type="term" value="C:catalytic step 2 spliceosome"/>
    <property type="evidence" value="ECO:0007669"/>
    <property type="project" value="TreeGrafter"/>
</dbReference>
<evidence type="ECO:0000256" key="5">
    <source>
        <dbReference type="PROSITE-ProRule" id="PRU00221"/>
    </source>
</evidence>
<evidence type="ECO:0000256" key="4">
    <source>
        <dbReference type="ARBA" id="ARBA00023187"/>
    </source>
</evidence>
<dbReference type="Proteomes" id="UP000006671">
    <property type="component" value="Unassembled WGS sequence"/>
</dbReference>
<proteinExistence type="predicted"/>
<gene>
    <name evidence="6" type="ORF">NAEGRDRAFT_60826</name>
</gene>
<dbReference type="PROSITE" id="PS00678">
    <property type="entry name" value="WD_REPEATS_1"/>
    <property type="match status" value="3"/>
</dbReference>
<evidence type="ECO:0000256" key="3">
    <source>
        <dbReference type="ARBA" id="ARBA00022737"/>
    </source>
</evidence>
<dbReference type="InterPro" id="IPR015943">
    <property type="entry name" value="WD40/YVTN_repeat-like_dom_sf"/>
</dbReference>
<dbReference type="RefSeq" id="XP_002673353.1">
    <property type="nucleotide sequence ID" value="XM_002673307.1"/>
</dbReference>
<keyword evidence="7" id="KW-1185">Reference proteome</keyword>
<dbReference type="PRINTS" id="PR00320">
    <property type="entry name" value="GPROTEINBRPT"/>
</dbReference>